<dbReference type="Proteomes" id="UP000309138">
    <property type="component" value="Unassembled WGS sequence"/>
</dbReference>
<keyword evidence="2" id="KW-1185">Reference proteome</keyword>
<organism evidence="1 2">
    <name type="scientific">Sphingomonas baiyangensis</name>
    <dbReference type="NCBI Taxonomy" id="2572576"/>
    <lineage>
        <taxon>Bacteria</taxon>
        <taxon>Pseudomonadati</taxon>
        <taxon>Pseudomonadota</taxon>
        <taxon>Alphaproteobacteria</taxon>
        <taxon>Sphingomonadales</taxon>
        <taxon>Sphingomonadaceae</taxon>
        <taxon>Sphingomonas</taxon>
    </lineage>
</organism>
<comment type="caution">
    <text evidence="1">The sequence shown here is derived from an EMBL/GenBank/DDBJ whole genome shotgun (WGS) entry which is preliminary data.</text>
</comment>
<accession>A0A4U1L2T1</accession>
<name>A0A4U1L2T1_9SPHN</name>
<proteinExistence type="predicted"/>
<dbReference type="RefSeq" id="WP_136942472.1">
    <property type="nucleotide sequence ID" value="NZ_SWKR01000002.1"/>
</dbReference>
<dbReference type="OrthoDB" id="7204167at2"/>
<dbReference type="SUPFAM" id="SSF54637">
    <property type="entry name" value="Thioesterase/thiol ester dehydrase-isomerase"/>
    <property type="match status" value="1"/>
</dbReference>
<dbReference type="Gene3D" id="3.10.129.10">
    <property type="entry name" value="Hotdog Thioesterase"/>
    <property type="match status" value="1"/>
</dbReference>
<sequence>MLRFQYPLRFAHCDSAGIAYYPRLFELTDAAIEDWTPAVLGFDRRTMHQSRGLGLPTVDLHADFTAPARLGELLSFDVALRRVGGSSIDLSVEVQCEGAPRFAVRLTQVLMDLAGAVPVAWPDDLRARLMNAKEPE</sequence>
<dbReference type="InterPro" id="IPR029069">
    <property type="entry name" value="HotDog_dom_sf"/>
</dbReference>
<reference evidence="1 2" key="1">
    <citation type="submission" date="2019-04" db="EMBL/GenBank/DDBJ databases">
        <authorList>
            <person name="Yang Y."/>
            <person name="Wei D."/>
        </authorList>
    </citation>
    <scope>NUCLEOTIDE SEQUENCE [LARGE SCALE GENOMIC DNA]</scope>
    <source>
        <strain evidence="1 2">L-1-4w-11</strain>
    </source>
</reference>
<evidence type="ECO:0000313" key="2">
    <source>
        <dbReference type="Proteomes" id="UP000309138"/>
    </source>
</evidence>
<dbReference type="Pfam" id="PF13279">
    <property type="entry name" value="4HBT_2"/>
    <property type="match status" value="1"/>
</dbReference>
<dbReference type="CDD" id="cd00586">
    <property type="entry name" value="4HBT"/>
    <property type="match status" value="1"/>
</dbReference>
<gene>
    <name evidence="1" type="ORF">FBR43_06965</name>
</gene>
<evidence type="ECO:0000313" key="1">
    <source>
        <dbReference type="EMBL" id="TKD50530.1"/>
    </source>
</evidence>
<dbReference type="AlphaFoldDB" id="A0A4U1L2T1"/>
<protein>
    <submittedName>
        <fullName evidence="1">Acyl-CoA thioesterase</fullName>
    </submittedName>
</protein>
<dbReference type="EMBL" id="SWKR01000002">
    <property type="protein sequence ID" value="TKD50530.1"/>
    <property type="molecule type" value="Genomic_DNA"/>
</dbReference>